<comment type="caution">
    <text evidence="1">The sequence shown here is derived from an EMBL/GenBank/DDBJ whole genome shotgun (WGS) entry which is preliminary data.</text>
</comment>
<keyword evidence="2" id="KW-1185">Reference proteome</keyword>
<dbReference type="AlphaFoldDB" id="A0A2K0WNF9"/>
<proteinExistence type="predicted"/>
<evidence type="ECO:0000313" key="1">
    <source>
        <dbReference type="EMBL" id="PNP83810.1"/>
    </source>
</evidence>
<dbReference type="OrthoDB" id="5106481at2759"/>
<evidence type="ECO:0000313" key="2">
    <source>
        <dbReference type="Proteomes" id="UP000236664"/>
    </source>
</evidence>
<organism evidence="1 2">
    <name type="scientific">Gibberella nygamai</name>
    <name type="common">Bean root rot disease fungus</name>
    <name type="synonym">Fusarium nygamai</name>
    <dbReference type="NCBI Taxonomy" id="42673"/>
    <lineage>
        <taxon>Eukaryota</taxon>
        <taxon>Fungi</taxon>
        <taxon>Dikarya</taxon>
        <taxon>Ascomycota</taxon>
        <taxon>Pezizomycotina</taxon>
        <taxon>Sordariomycetes</taxon>
        <taxon>Hypocreomycetidae</taxon>
        <taxon>Hypocreales</taxon>
        <taxon>Nectriaceae</taxon>
        <taxon>Fusarium</taxon>
        <taxon>Fusarium fujikuroi species complex</taxon>
    </lineage>
</organism>
<accession>A0A2K0WNF9</accession>
<protein>
    <submittedName>
        <fullName evidence="1">Uncharacterized protein</fullName>
    </submittedName>
</protein>
<dbReference type="EMBL" id="MTQA01000047">
    <property type="protein sequence ID" value="PNP83810.1"/>
    <property type="molecule type" value="Genomic_DNA"/>
</dbReference>
<name>A0A2K0WNF9_GIBNY</name>
<gene>
    <name evidence="1" type="ORF">FNYG_02498</name>
</gene>
<sequence>MAKATAEGTQLHFKCQSKTPPVLPGASALAATPQGHPVMTPAVELATQVGYQMHPTQQPAHTRPMQMTNNANCDDLAQEFAKQLHLQH</sequence>
<dbReference type="Proteomes" id="UP000236664">
    <property type="component" value="Unassembled WGS sequence"/>
</dbReference>
<reference evidence="1 2" key="1">
    <citation type="submission" date="2017-06" db="EMBL/GenBank/DDBJ databases">
        <title>Genome of Fusarium nygamai isolate CS10214.</title>
        <authorList>
            <person name="Gardiner D.M."/>
            <person name="Obanor F."/>
            <person name="Kazan K."/>
        </authorList>
    </citation>
    <scope>NUCLEOTIDE SEQUENCE [LARGE SCALE GENOMIC DNA]</scope>
    <source>
        <strain evidence="1 2">CS10214</strain>
    </source>
</reference>